<dbReference type="AlphaFoldDB" id="A0AAE1Y2E0"/>
<comment type="similarity">
    <text evidence="2">Belongs to the bZIP family.</text>
</comment>
<comment type="subcellular location">
    <subcellularLocation>
        <location evidence="1">Nucleus</location>
    </subcellularLocation>
</comment>
<reference evidence="9" key="2">
    <citation type="journal article" date="2024" name="Plant">
        <title>Genomic evolution and insights into agronomic trait innovations of Sesamum species.</title>
        <authorList>
            <person name="Miao H."/>
            <person name="Wang L."/>
            <person name="Qu L."/>
            <person name="Liu H."/>
            <person name="Sun Y."/>
            <person name="Le M."/>
            <person name="Wang Q."/>
            <person name="Wei S."/>
            <person name="Zheng Y."/>
            <person name="Lin W."/>
            <person name="Duan Y."/>
            <person name="Cao H."/>
            <person name="Xiong S."/>
            <person name="Wang X."/>
            <person name="Wei L."/>
            <person name="Li C."/>
            <person name="Ma Q."/>
            <person name="Ju M."/>
            <person name="Zhao R."/>
            <person name="Li G."/>
            <person name="Mu C."/>
            <person name="Tian Q."/>
            <person name="Mei H."/>
            <person name="Zhang T."/>
            <person name="Gao T."/>
            <person name="Zhang H."/>
        </authorList>
    </citation>
    <scope>NUCLEOTIDE SEQUENCE</scope>
    <source>
        <strain evidence="9">3651</strain>
    </source>
</reference>
<comment type="caution">
    <text evidence="9">The sequence shown here is derived from an EMBL/GenBank/DDBJ whole genome shotgun (WGS) entry which is preliminary data.</text>
</comment>
<dbReference type="Pfam" id="PF00170">
    <property type="entry name" value="bZIP_1"/>
    <property type="match status" value="1"/>
</dbReference>
<dbReference type="EMBL" id="JACGWO010000007">
    <property type="protein sequence ID" value="KAK4422500.1"/>
    <property type="molecule type" value="Genomic_DNA"/>
</dbReference>
<dbReference type="Pfam" id="PF16596">
    <property type="entry name" value="MFMR_assoc"/>
    <property type="match status" value="1"/>
</dbReference>
<dbReference type="PROSITE" id="PS50217">
    <property type="entry name" value="BZIP"/>
    <property type="match status" value="1"/>
</dbReference>
<reference evidence="9" key="1">
    <citation type="submission" date="2020-06" db="EMBL/GenBank/DDBJ databases">
        <authorList>
            <person name="Li T."/>
            <person name="Hu X."/>
            <person name="Zhang T."/>
            <person name="Song X."/>
            <person name="Zhang H."/>
            <person name="Dai N."/>
            <person name="Sheng W."/>
            <person name="Hou X."/>
            <person name="Wei L."/>
        </authorList>
    </citation>
    <scope>NUCLEOTIDE SEQUENCE</scope>
    <source>
        <strain evidence="9">3651</strain>
        <tissue evidence="9">Leaf</tissue>
    </source>
</reference>
<evidence type="ECO:0000313" key="10">
    <source>
        <dbReference type="Proteomes" id="UP001293254"/>
    </source>
</evidence>
<feature type="compositionally biased region" description="Low complexity" evidence="7">
    <location>
        <begin position="172"/>
        <end position="187"/>
    </location>
</feature>
<evidence type="ECO:0000256" key="5">
    <source>
        <dbReference type="ARBA" id="ARBA00023163"/>
    </source>
</evidence>
<feature type="compositionally biased region" description="Basic and acidic residues" evidence="7">
    <location>
        <begin position="1"/>
        <end position="20"/>
    </location>
</feature>
<keyword evidence="3" id="KW-0805">Transcription regulation</keyword>
<dbReference type="InterPro" id="IPR046347">
    <property type="entry name" value="bZIP_sf"/>
</dbReference>
<accession>A0AAE1Y2E0</accession>
<feature type="region of interest" description="Disordered" evidence="7">
    <location>
        <begin position="370"/>
        <end position="405"/>
    </location>
</feature>
<feature type="compositionally biased region" description="Basic and acidic residues" evidence="7">
    <location>
        <begin position="370"/>
        <end position="387"/>
    </location>
</feature>
<evidence type="ECO:0000256" key="4">
    <source>
        <dbReference type="ARBA" id="ARBA00023125"/>
    </source>
</evidence>
<dbReference type="PANTHER" id="PTHR45967:SF2">
    <property type="entry name" value="BZIP TRANSCRIPTION FACTOR 68"/>
    <property type="match status" value="1"/>
</dbReference>
<dbReference type="GO" id="GO:0005634">
    <property type="term" value="C:nucleus"/>
    <property type="evidence" value="ECO:0007669"/>
    <property type="project" value="UniProtKB-SubCell"/>
</dbReference>
<evidence type="ECO:0000256" key="6">
    <source>
        <dbReference type="ARBA" id="ARBA00023242"/>
    </source>
</evidence>
<evidence type="ECO:0000256" key="2">
    <source>
        <dbReference type="ARBA" id="ARBA00007163"/>
    </source>
</evidence>
<feature type="domain" description="BZIP" evidence="8">
    <location>
        <begin position="306"/>
        <end position="369"/>
    </location>
</feature>
<feature type="region of interest" description="Disordered" evidence="7">
    <location>
        <begin position="1"/>
        <end position="36"/>
    </location>
</feature>
<feature type="region of interest" description="Disordered" evidence="7">
    <location>
        <begin position="277"/>
        <end position="329"/>
    </location>
</feature>
<dbReference type="PROSITE" id="PS00036">
    <property type="entry name" value="BZIP_BASIC"/>
    <property type="match status" value="1"/>
</dbReference>
<keyword evidence="10" id="KW-1185">Reference proteome</keyword>
<dbReference type="CDD" id="cd14702">
    <property type="entry name" value="bZIP_plant_GBF1"/>
    <property type="match status" value="1"/>
</dbReference>
<evidence type="ECO:0000256" key="3">
    <source>
        <dbReference type="ARBA" id="ARBA00023015"/>
    </source>
</evidence>
<feature type="compositionally biased region" description="Basic and acidic residues" evidence="7">
    <location>
        <begin position="127"/>
        <end position="139"/>
    </location>
</feature>
<dbReference type="Gene3D" id="1.20.5.170">
    <property type="match status" value="1"/>
</dbReference>
<dbReference type="InterPro" id="IPR012900">
    <property type="entry name" value="MFMR"/>
</dbReference>
<evidence type="ECO:0000256" key="7">
    <source>
        <dbReference type="SAM" id="MobiDB-lite"/>
    </source>
</evidence>
<dbReference type="PANTHER" id="PTHR45967">
    <property type="entry name" value="G-BOX-BINDING FACTOR 3-RELATED"/>
    <property type="match status" value="1"/>
</dbReference>
<keyword evidence="6" id="KW-0539">Nucleus</keyword>
<feature type="region of interest" description="Disordered" evidence="7">
    <location>
        <begin position="120"/>
        <end position="227"/>
    </location>
</feature>
<feature type="compositionally biased region" description="Polar residues" evidence="7">
    <location>
        <begin position="188"/>
        <end position="227"/>
    </location>
</feature>
<dbReference type="InterPro" id="IPR004827">
    <property type="entry name" value="bZIP"/>
</dbReference>
<keyword evidence="4" id="KW-0238">DNA-binding</keyword>
<evidence type="ECO:0000313" key="9">
    <source>
        <dbReference type="EMBL" id="KAK4422500.1"/>
    </source>
</evidence>
<feature type="compositionally biased region" description="Basic and acidic residues" evidence="7">
    <location>
        <begin position="396"/>
        <end position="405"/>
    </location>
</feature>
<evidence type="ECO:0000259" key="8">
    <source>
        <dbReference type="PROSITE" id="PS50217"/>
    </source>
</evidence>
<dbReference type="GO" id="GO:0003700">
    <property type="term" value="F:DNA-binding transcription factor activity"/>
    <property type="evidence" value="ECO:0007669"/>
    <property type="project" value="InterPro"/>
</dbReference>
<organism evidence="9 10">
    <name type="scientific">Sesamum alatum</name>
    <dbReference type="NCBI Taxonomy" id="300844"/>
    <lineage>
        <taxon>Eukaryota</taxon>
        <taxon>Viridiplantae</taxon>
        <taxon>Streptophyta</taxon>
        <taxon>Embryophyta</taxon>
        <taxon>Tracheophyta</taxon>
        <taxon>Spermatophyta</taxon>
        <taxon>Magnoliopsida</taxon>
        <taxon>eudicotyledons</taxon>
        <taxon>Gunneridae</taxon>
        <taxon>Pentapetalae</taxon>
        <taxon>asterids</taxon>
        <taxon>lamiids</taxon>
        <taxon>Lamiales</taxon>
        <taxon>Pedaliaceae</taxon>
        <taxon>Sesamum</taxon>
    </lineage>
</organism>
<dbReference type="InterPro" id="IPR044827">
    <property type="entry name" value="GBF-like"/>
</dbReference>
<dbReference type="GO" id="GO:0000976">
    <property type="term" value="F:transcription cis-regulatory region binding"/>
    <property type="evidence" value="ECO:0007669"/>
    <property type="project" value="UniProtKB-ARBA"/>
</dbReference>
<protein>
    <submittedName>
        <fullName evidence="9">BZIP transcription factor 16</fullName>
    </submittedName>
</protein>
<sequence length="405" mass="43307">MGNSEVDKSSKEGKEAKEPKTPPPQEQTSAASGAAAADWTGYQAYSPMPPHGFLASSPQAHPYMWGVQQFIPPYGTPPHPYVAMYPHGGIYAHPTLAPGSYPFSPFAMPSPNCVAEVSGNTPGNMEVDGKSSEGKEKLPVKRSKGSLGSLNMITGKNNETEKTLGSSANGVCSKSAESASEGSCEGSDTNSQNESPRKSGGQQDSDEPSQNGNATHSSQNGGSATPHSVVTQTMAIMPIPAAGVVGGFPGPATNLNIGMDYWAATPTSAVPAMHGKVPSTPVQGGIGPTGSRDGVQSQLWIQDERELKRQRRKQSNRESARRSRLRKQAECDELARRTETLKEENASLRAELAHIRGEYEQLLAQNASLKERLGELPRQEDPRHSRDNQQSGNDAQHPRRADDKE</sequence>
<gene>
    <name evidence="9" type="ORF">Salat_1832500</name>
</gene>
<dbReference type="InterPro" id="IPR045314">
    <property type="entry name" value="bZIP_plant_GBF1"/>
</dbReference>
<keyword evidence="5" id="KW-0804">Transcription</keyword>
<name>A0AAE1Y2E0_9LAMI</name>
<dbReference type="Proteomes" id="UP001293254">
    <property type="component" value="Unassembled WGS sequence"/>
</dbReference>
<feature type="compositionally biased region" description="Polar residues" evidence="7">
    <location>
        <begin position="146"/>
        <end position="170"/>
    </location>
</feature>
<proteinExistence type="inferred from homology"/>
<dbReference type="Pfam" id="PF07777">
    <property type="entry name" value="MFMR"/>
    <property type="match status" value="1"/>
</dbReference>
<feature type="compositionally biased region" description="Basic and acidic residues" evidence="7">
    <location>
        <begin position="315"/>
        <end position="329"/>
    </location>
</feature>
<dbReference type="SUPFAM" id="SSF57959">
    <property type="entry name" value="Leucine zipper domain"/>
    <property type="match status" value="1"/>
</dbReference>
<evidence type="ECO:0000256" key="1">
    <source>
        <dbReference type="ARBA" id="ARBA00004123"/>
    </source>
</evidence>
<dbReference type="SMART" id="SM00338">
    <property type="entry name" value="BRLZ"/>
    <property type="match status" value="1"/>
</dbReference>